<comment type="caution">
    <text evidence="1">The sequence shown here is derived from an EMBL/GenBank/DDBJ whole genome shotgun (WGS) entry which is preliminary data.</text>
</comment>
<dbReference type="PANTHER" id="PTHR15140:SF33">
    <property type="entry name" value="LATE BLIGHT RESISTANCE PROTEIN HOMOLOG R1A-3 ISOFORM X1"/>
    <property type="match status" value="1"/>
</dbReference>
<dbReference type="EMBL" id="CACTIH010000299">
    <property type="protein sequence ID" value="CAA2958989.1"/>
    <property type="molecule type" value="Genomic_DNA"/>
</dbReference>
<dbReference type="AlphaFoldDB" id="A0A8S0PVG6"/>
<protein>
    <submittedName>
        <fullName evidence="1">Late blight resistance protein homolog R1B-13</fullName>
    </submittedName>
</protein>
<name>A0A8S0PVG6_OLEEU</name>
<proteinExistence type="predicted"/>
<reference evidence="1 2" key="1">
    <citation type="submission" date="2019-12" db="EMBL/GenBank/DDBJ databases">
        <authorList>
            <person name="Alioto T."/>
            <person name="Alioto T."/>
            <person name="Gomez Garrido J."/>
        </authorList>
    </citation>
    <scope>NUCLEOTIDE SEQUENCE [LARGE SCALE GENOMIC DNA]</scope>
</reference>
<evidence type="ECO:0000313" key="1">
    <source>
        <dbReference type="EMBL" id="CAA2958989.1"/>
    </source>
</evidence>
<organism evidence="1 2">
    <name type="scientific">Olea europaea subsp. europaea</name>
    <dbReference type="NCBI Taxonomy" id="158383"/>
    <lineage>
        <taxon>Eukaryota</taxon>
        <taxon>Viridiplantae</taxon>
        <taxon>Streptophyta</taxon>
        <taxon>Embryophyta</taxon>
        <taxon>Tracheophyta</taxon>
        <taxon>Spermatophyta</taxon>
        <taxon>Magnoliopsida</taxon>
        <taxon>eudicotyledons</taxon>
        <taxon>Gunneridae</taxon>
        <taxon>Pentapetalae</taxon>
        <taxon>asterids</taxon>
        <taxon>lamiids</taxon>
        <taxon>Lamiales</taxon>
        <taxon>Oleaceae</taxon>
        <taxon>Oleeae</taxon>
        <taxon>Olea</taxon>
    </lineage>
</organism>
<dbReference type="Gramene" id="OE9A100047T1">
    <property type="protein sequence ID" value="OE9A100047C1"/>
    <property type="gene ID" value="OE9A100047"/>
</dbReference>
<dbReference type="PANTHER" id="PTHR15140">
    <property type="entry name" value="TUBULIN-SPECIFIC CHAPERONE E"/>
    <property type="match status" value="1"/>
</dbReference>
<dbReference type="Proteomes" id="UP000594638">
    <property type="component" value="Unassembled WGS sequence"/>
</dbReference>
<sequence length="125" mass="14248">MQTSLGRYEGCRFIAQSGSAQIETPCFLIRRVEEGEFVRLKLLLLENIDLVHCIADSIHFPLLEHLVIKELYCLKKIPSGIEEIQTLKLIDVHDRTISVVTSAKQMPKDRQENMGDDALKVQIVD</sequence>
<dbReference type="OrthoDB" id="1557901at2759"/>
<gene>
    <name evidence="1" type="ORF">OLEA9_A100047</name>
</gene>
<keyword evidence="2" id="KW-1185">Reference proteome</keyword>
<evidence type="ECO:0000313" key="2">
    <source>
        <dbReference type="Proteomes" id="UP000594638"/>
    </source>
</evidence>
<accession>A0A8S0PVG6</accession>